<dbReference type="KEGG" id="ots:OTBS_0118"/>
<dbReference type="Proteomes" id="UP000001565">
    <property type="component" value="Chromosome"/>
</dbReference>
<sequence length="74" mass="8811">MTMHYNIMKYYCDNNEGIHYGILYNASAKVENTHYPTAKLNCTNDYDELMKINCFRENGVASFTRYRVKNQEKK</sequence>
<gene>
    <name evidence="1" type="ordered locus">OTBS_0118</name>
</gene>
<protein>
    <submittedName>
        <fullName evidence="1">Uncharacterized protein</fullName>
    </submittedName>
</protein>
<reference evidence="1 2" key="1">
    <citation type="journal article" date="2007" name="Proc. Natl. Acad. Sci. U.S.A.">
        <title>The Orientia tsutsugamushi genome reveals massive proliferation of conjugative type IV secretion system and host-cell interaction genes.</title>
        <authorList>
            <person name="Cho N.-H."/>
            <person name="Kim H.-R."/>
            <person name="Lee J.-H."/>
            <person name="Kim S.-Y."/>
            <person name="Kim J."/>
            <person name="Cha S."/>
            <person name="Kim S.-Y."/>
            <person name="Darby A.C."/>
            <person name="Fuxelius H.-H."/>
            <person name="Yin J."/>
            <person name="Kim J.H."/>
            <person name="Kim J."/>
            <person name="Lee S.J."/>
            <person name="Koh Y.-S."/>
            <person name="Jang W.-J."/>
            <person name="Park K.-H."/>
            <person name="Andersson S.G.E."/>
            <person name="Choi M.-S."/>
            <person name="Kim I.-S."/>
        </authorList>
    </citation>
    <scope>NUCLEOTIDE SEQUENCE [LARGE SCALE GENOMIC DNA]</scope>
    <source>
        <strain evidence="1 2">Boryong</strain>
    </source>
</reference>
<organism evidence="1 2">
    <name type="scientific">Orientia tsutsugamushi (strain Boryong)</name>
    <name type="common">Rickettsia tsutsugamushi</name>
    <dbReference type="NCBI Taxonomy" id="357244"/>
    <lineage>
        <taxon>Bacteria</taxon>
        <taxon>Pseudomonadati</taxon>
        <taxon>Pseudomonadota</taxon>
        <taxon>Alphaproteobacteria</taxon>
        <taxon>Rickettsiales</taxon>
        <taxon>Rickettsiaceae</taxon>
        <taxon>Rickettsieae</taxon>
        <taxon>Orientia</taxon>
    </lineage>
</organism>
<evidence type="ECO:0000313" key="1">
    <source>
        <dbReference type="EMBL" id="CAM79184.1"/>
    </source>
</evidence>
<evidence type="ECO:0000313" key="2">
    <source>
        <dbReference type="Proteomes" id="UP000001565"/>
    </source>
</evidence>
<dbReference type="EMBL" id="AM494475">
    <property type="protein sequence ID" value="CAM79184.1"/>
    <property type="molecule type" value="Genomic_DNA"/>
</dbReference>
<accession>A5CC27</accession>
<dbReference type="AlphaFoldDB" id="A5CC27"/>
<name>A5CC27_ORITB</name>
<dbReference type="HOGENOM" id="CLU_2684284_0_0_5"/>
<proteinExistence type="predicted"/>